<reference evidence="22" key="2">
    <citation type="submission" date="2018-10" db="UniProtKB">
        <authorList>
            <consortium name="EnsemblPlants"/>
        </authorList>
    </citation>
    <scope>IDENTIFICATION</scope>
</reference>
<keyword evidence="6" id="KW-0808">Transferase</keyword>
<dbReference type="InterPro" id="IPR011009">
    <property type="entry name" value="Kinase-like_dom_sf"/>
</dbReference>
<dbReference type="InterPro" id="IPR025287">
    <property type="entry name" value="WAK_GUB"/>
</dbReference>
<dbReference type="GO" id="GO:0005886">
    <property type="term" value="C:plasma membrane"/>
    <property type="evidence" value="ECO:0007669"/>
    <property type="project" value="UniProtKB-SubCell"/>
</dbReference>
<evidence type="ECO:0000256" key="16">
    <source>
        <dbReference type="ARBA" id="ARBA00047899"/>
    </source>
</evidence>
<dbReference type="Proteomes" id="UP000019116">
    <property type="component" value="Chromosome 3A"/>
</dbReference>
<evidence type="ECO:0000256" key="15">
    <source>
        <dbReference type="ARBA" id="ARBA00023180"/>
    </source>
</evidence>
<keyword evidence="10" id="KW-0418">Kinase</keyword>
<evidence type="ECO:0000256" key="17">
    <source>
        <dbReference type="ARBA" id="ARBA00048679"/>
    </source>
</evidence>
<dbReference type="SUPFAM" id="SSF56112">
    <property type="entry name" value="Protein kinase-like (PK-like)"/>
    <property type="match status" value="1"/>
</dbReference>
<evidence type="ECO:0000256" key="10">
    <source>
        <dbReference type="ARBA" id="ARBA00022777"/>
    </source>
</evidence>
<keyword evidence="9 18" id="KW-0547">Nucleotide-binding</keyword>
<dbReference type="GO" id="GO:0030247">
    <property type="term" value="F:polysaccharide binding"/>
    <property type="evidence" value="ECO:0007669"/>
    <property type="project" value="InterPro"/>
</dbReference>
<evidence type="ECO:0000256" key="5">
    <source>
        <dbReference type="ARBA" id="ARBA00022553"/>
    </source>
</evidence>
<keyword evidence="13 19" id="KW-0472">Membrane</keyword>
<dbReference type="PANTHER" id="PTHR46008:SF2">
    <property type="entry name" value="LEAF RUST 10 DISEASE-RESISTANCE LOCUS RECEPTOR-LIKE PROTEIN KINASE-LIKE 1.4"/>
    <property type="match status" value="1"/>
</dbReference>
<dbReference type="FunFam" id="1.10.510.10:FF:000161">
    <property type="entry name" value="Wall-associated receptor kinase-like 20"/>
    <property type="match status" value="1"/>
</dbReference>
<evidence type="ECO:0000256" key="13">
    <source>
        <dbReference type="ARBA" id="ARBA00023136"/>
    </source>
</evidence>
<dbReference type="Gramene" id="TraesCS3A02G033400.4">
    <property type="protein sequence ID" value="TraesCS3A02G033400.4"/>
    <property type="gene ID" value="TraesCS3A02G033400"/>
</dbReference>
<dbReference type="GO" id="GO:0005524">
    <property type="term" value="F:ATP binding"/>
    <property type="evidence" value="ECO:0007669"/>
    <property type="project" value="UniProtKB-UniRule"/>
</dbReference>
<dbReference type="SMART" id="SM00220">
    <property type="entry name" value="S_TKc"/>
    <property type="match status" value="1"/>
</dbReference>
<gene>
    <name evidence="22" type="primary">LOC123059902</name>
</gene>
<reference evidence="22" key="1">
    <citation type="submission" date="2018-08" db="EMBL/GenBank/DDBJ databases">
        <authorList>
            <person name="Rossello M."/>
        </authorList>
    </citation>
    <scope>NUCLEOTIDE SEQUENCE [LARGE SCALE GENOMIC DNA]</scope>
    <source>
        <strain evidence="22">cv. Chinese Spring</strain>
    </source>
</reference>
<evidence type="ECO:0000256" key="11">
    <source>
        <dbReference type="ARBA" id="ARBA00022840"/>
    </source>
</evidence>
<dbReference type="PANTHER" id="PTHR46008">
    <property type="entry name" value="LEAF RUST 10 DISEASE-RESISTANCE LOCUS RECEPTOR-LIKE PROTEIN KINASE-LIKE 1.4"/>
    <property type="match status" value="1"/>
</dbReference>
<evidence type="ECO:0000256" key="18">
    <source>
        <dbReference type="PROSITE-ProRule" id="PRU10141"/>
    </source>
</evidence>
<evidence type="ECO:0000256" key="2">
    <source>
        <dbReference type="ARBA" id="ARBA00012513"/>
    </source>
</evidence>
<keyword evidence="12 19" id="KW-1133">Transmembrane helix</keyword>
<dbReference type="GO" id="GO:0004674">
    <property type="term" value="F:protein serine/threonine kinase activity"/>
    <property type="evidence" value="ECO:0007669"/>
    <property type="project" value="UniProtKB-KW"/>
</dbReference>
<feature type="binding site" evidence="18">
    <location>
        <position position="356"/>
    </location>
    <ligand>
        <name>ATP</name>
        <dbReference type="ChEBI" id="CHEBI:30616"/>
    </ligand>
</feature>
<evidence type="ECO:0000313" key="22">
    <source>
        <dbReference type="EnsemblPlants" id="TraesCS3A02G033400.4"/>
    </source>
</evidence>
<evidence type="ECO:0000256" key="4">
    <source>
        <dbReference type="ARBA" id="ARBA00022527"/>
    </source>
</evidence>
<dbReference type="InterPro" id="IPR000719">
    <property type="entry name" value="Prot_kinase_dom"/>
</dbReference>
<dbReference type="Pfam" id="PF13947">
    <property type="entry name" value="GUB_WAK_bind"/>
    <property type="match status" value="1"/>
</dbReference>
<keyword evidence="7 19" id="KW-0812">Transmembrane</keyword>
<feature type="signal peptide" evidence="20">
    <location>
        <begin position="1"/>
        <end position="24"/>
    </location>
</feature>
<keyword evidence="15" id="KW-0325">Glycoprotein</keyword>
<evidence type="ECO:0000256" key="14">
    <source>
        <dbReference type="ARBA" id="ARBA00023170"/>
    </source>
</evidence>
<evidence type="ECO:0000256" key="9">
    <source>
        <dbReference type="ARBA" id="ARBA00022741"/>
    </source>
</evidence>
<comment type="catalytic activity">
    <reaction evidence="16">
        <text>L-threonyl-[protein] + ATP = O-phospho-L-threonyl-[protein] + ADP + H(+)</text>
        <dbReference type="Rhea" id="RHEA:46608"/>
        <dbReference type="Rhea" id="RHEA-COMP:11060"/>
        <dbReference type="Rhea" id="RHEA-COMP:11605"/>
        <dbReference type="ChEBI" id="CHEBI:15378"/>
        <dbReference type="ChEBI" id="CHEBI:30013"/>
        <dbReference type="ChEBI" id="CHEBI:30616"/>
        <dbReference type="ChEBI" id="CHEBI:61977"/>
        <dbReference type="ChEBI" id="CHEBI:456216"/>
        <dbReference type="EC" id="2.7.11.1"/>
    </reaction>
</comment>
<keyword evidence="8 20" id="KW-0732">Signal</keyword>
<accession>A0A3B6EAD4</accession>
<dbReference type="Gene3D" id="3.30.200.20">
    <property type="entry name" value="Phosphorylase Kinase, domain 1"/>
    <property type="match status" value="1"/>
</dbReference>
<dbReference type="SMR" id="A0A3B6EAD4"/>
<evidence type="ECO:0000256" key="7">
    <source>
        <dbReference type="ARBA" id="ARBA00022692"/>
    </source>
</evidence>
<dbReference type="EnsemblPlants" id="TraesCS3A02G033400.4">
    <property type="protein sequence ID" value="TraesCS3A02G033400.4"/>
    <property type="gene ID" value="TraesCS3A02G033400"/>
</dbReference>
<keyword evidence="14" id="KW-0675">Receptor</keyword>
<evidence type="ECO:0000256" key="1">
    <source>
        <dbReference type="ARBA" id="ARBA00004251"/>
    </source>
</evidence>
<dbReference type="PROSITE" id="PS00107">
    <property type="entry name" value="PROTEIN_KINASE_ATP"/>
    <property type="match status" value="1"/>
</dbReference>
<keyword evidence="5" id="KW-0597">Phosphoprotein</keyword>
<dbReference type="Pfam" id="PF00069">
    <property type="entry name" value="Pkinase"/>
    <property type="match status" value="1"/>
</dbReference>
<dbReference type="PROSITE" id="PS00108">
    <property type="entry name" value="PROTEIN_KINASE_ST"/>
    <property type="match status" value="1"/>
</dbReference>
<keyword evidence="23" id="KW-1185">Reference proteome</keyword>
<keyword evidence="4" id="KW-0723">Serine/threonine-protein kinase</keyword>
<dbReference type="Gramene" id="TraesCS3A03G0070000.4">
    <property type="protein sequence ID" value="TraesCS3A03G0070000.4.CDS"/>
    <property type="gene ID" value="TraesCS3A03G0070000"/>
</dbReference>
<evidence type="ECO:0000259" key="21">
    <source>
        <dbReference type="PROSITE" id="PS50011"/>
    </source>
</evidence>
<keyword evidence="11 18" id="KW-0067">ATP-binding</keyword>
<dbReference type="EC" id="2.7.11.1" evidence="2"/>
<comment type="catalytic activity">
    <reaction evidence="17">
        <text>L-seryl-[protein] + ATP = O-phospho-L-seryl-[protein] + ADP + H(+)</text>
        <dbReference type="Rhea" id="RHEA:17989"/>
        <dbReference type="Rhea" id="RHEA-COMP:9863"/>
        <dbReference type="Rhea" id="RHEA-COMP:11604"/>
        <dbReference type="ChEBI" id="CHEBI:15378"/>
        <dbReference type="ChEBI" id="CHEBI:29999"/>
        <dbReference type="ChEBI" id="CHEBI:30616"/>
        <dbReference type="ChEBI" id="CHEBI:83421"/>
        <dbReference type="ChEBI" id="CHEBI:456216"/>
        <dbReference type="EC" id="2.7.11.1"/>
    </reaction>
</comment>
<dbReference type="FunFam" id="3.30.200.20:FF:000214">
    <property type="entry name" value="WAK1-OsWAK receptor-like cytoplasmic kinase (OsWAK-RLCK)"/>
    <property type="match status" value="1"/>
</dbReference>
<sequence length="662" mass="73381">MPIITSCWFLVFVWVVWWLPLMLAGPEDQLGEGCLSPAKKCGNLTISRPFWLAELGMRRSCGPLDFEVGCFNYSTPVLKSAGLTGFAILNISYENRSLRVVDVYKEEDLSHSKGSCRFPRWNTSGKLATPFKVSPANLNLIFYKCTKTPAHRGRALVEIRCGNATHAFVRAGVPYDATGTYGGYALTGCNATDVPVMGSTSKVNARHYRQLINGGFLLTWEDHPTPLPEPVPLPAPAPAPAHSSYAGDRKMGTGMILKIVGAGLGGAVLMACLVCFVWYKRKKRKQAIASKEFMRSGSSMTSYSKDLELDGSPHIFTFEELEVATDGFSTSRELGDGGFGTVYKGKLKDGRVVAVKRLYKNNYRRVEQFLNEVDILSRLLHQNLVTLYGCTSRMSRDLLLVYEFIANGTVADHLHGSRLAERGLTWPLRLNIAIETAEALAYLHAVEIIHRDVKTTNILLDNSFHVKVADFGLSRLFPLEVTHVSTVPQGTPGYVDPVYHQCYKLTDKSDVYSFGVVLVELISSKPAVDMSRSHSEINLANMALNRIQNHQVVQLVDPELGYDTDPETKRTIDRIAEVAFQCLQLERDLRPSIKEVVEILTCVRDGDCQSKSMKKKASQKEDVCLLEDGLQFSPDTVIHRFHSQSTNHSVASNASGLSNSKC</sequence>
<evidence type="ECO:0000256" key="8">
    <source>
        <dbReference type="ARBA" id="ARBA00022729"/>
    </source>
</evidence>
<organism evidence="22">
    <name type="scientific">Triticum aestivum</name>
    <name type="common">Wheat</name>
    <dbReference type="NCBI Taxonomy" id="4565"/>
    <lineage>
        <taxon>Eukaryota</taxon>
        <taxon>Viridiplantae</taxon>
        <taxon>Streptophyta</taxon>
        <taxon>Embryophyta</taxon>
        <taxon>Tracheophyta</taxon>
        <taxon>Spermatophyta</taxon>
        <taxon>Magnoliopsida</taxon>
        <taxon>Liliopsida</taxon>
        <taxon>Poales</taxon>
        <taxon>Poaceae</taxon>
        <taxon>BOP clade</taxon>
        <taxon>Pooideae</taxon>
        <taxon>Triticodae</taxon>
        <taxon>Triticeae</taxon>
        <taxon>Triticinae</taxon>
        <taxon>Triticum</taxon>
    </lineage>
</organism>
<dbReference type="InterPro" id="IPR008271">
    <property type="entry name" value="Ser/Thr_kinase_AS"/>
</dbReference>
<keyword evidence="3" id="KW-1003">Cell membrane</keyword>
<proteinExistence type="predicted"/>
<evidence type="ECO:0000256" key="3">
    <source>
        <dbReference type="ARBA" id="ARBA00022475"/>
    </source>
</evidence>
<comment type="subcellular location">
    <subcellularLocation>
        <location evidence="1">Cell membrane</location>
        <topology evidence="1">Single-pass type I membrane protein</topology>
    </subcellularLocation>
</comment>
<evidence type="ECO:0000256" key="20">
    <source>
        <dbReference type="SAM" id="SignalP"/>
    </source>
</evidence>
<name>A0A3B6EAD4_WHEAT</name>
<evidence type="ECO:0000256" key="19">
    <source>
        <dbReference type="SAM" id="Phobius"/>
    </source>
</evidence>
<feature type="chain" id="PRO_5017214525" description="non-specific serine/threonine protein kinase" evidence="20">
    <location>
        <begin position="25"/>
        <end position="662"/>
    </location>
</feature>
<evidence type="ECO:0000256" key="12">
    <source>
        <dbReference type="ARBA" id="ARBA00022989"/>
    </source>
</evidence>
<feature type="transmembrane region" description="Helical" evidence="19">
    <location>
        <begin position="259"/>
        <end position="279"/>
    </location>
</feature>
<dbReference type="PROSITE" id="PS50011">
    <property type="entry name" value="PROTEIN_KINASE_DOM"/>
    <property type="match status" value="1"/>
</dbReference>
<dbReference type="AlphaFoldDB" id="A0A3B6EAD4"/>
<dbReference type="InterPro" id="IPR017441">
    <property type="entry name" value="Protein_kinase_ATP_BS"/>
</dbReference>
<feature type="domain" description="Protein kinase" evidence="21">
    <location>
        <begin position="328"/>
        <end position="603"/>
    </location>
</feature>
<dbReference type="Gene3D" id="1.10.510.10">
    <property type="entry name" value="Transferase(Phosphotransferase) domain 1"/>
    <property type="match status" value="1"/>
</dbReference>
<protein>
    <recommendedName>
        <fullName evidence="2">non-specific serine/threonine protein kinase</fullName>
        <ecNumber evidence="2">2.7.11.1</ecNumber>
    </recommendedName>
</protein>
<evidence type="ECO:0000256" key="6">
    <source>
        <dbReference type="ARBA" id="ARBA00022679"/>
    </source>
</evidence>
<evidence type="ECO:0000313" key="23">
    <source>
        <dbReference type="Proteomes" id="UP000019116"/>
    </source>
</evidence>